<name>A0A2S5RDM5_9MOLU</name>
<dbReference type="AlphaFoldDB" id="A0A2S5RDM5"/>
<gene>
    <name evidence="1" type="ORF">ELUCI_v1c04900</name>
</gene>
<comment type="caution">
    <text evidence="1">The sequence shown here is derived from an EMBL/GenBank/DDBJ whole genome shotgun (WGS) entry which is preliminary data.</text>
</comment>
<protein>
    <submittedName>
        <fullName evidence="1">Uncharacterized protein</fullName>
    </submittedName>
</protein>
<reference evidence="1 2" key="1">
    <citation type="submission" date="2017-11" db="EMBL/GenBank/DDBJ databases">
        <title>Genome sequence of Entomoplasma lucivorax PIPN-2 (ATCC 49196).</title>
        <authorList>
            <person name="Lo W.-S."/>
            <person name="Gasparich G.E."/>
            <person name="Kuo C.-H."/>
        </authorList>
    </citation>
    <scope>NUCLEOTIDE SEQUENCE [LARGE SCALE GENOMIC DNA]</scope>
    <source>
        <strain evidence="1 2">PIPN-2</strain>
    </source>
</reference>
<organism evidence="1 2">
    <name type="scientific">Williamsoniiplasma lucivorax</name>
    <dbReference type="NCBI Taxonomy" id="209274"/>
    <lineage>
        <taxon>Bacteria</taxon>
        <taxon>Bacillati</taxon>
        <taxon>Mycoplasmatota</taxon>
        <taxon>Mollicutes</taxon>
        <taxon>Entomoplasmatales</taxon>
        <taxon>Williamsoniiplasma</taxon>
    </lineage>
</organism>
<evidence type="ECO:0000313" key="2">
    <source>
        <dbReference type="Proteomes" id="UP000237865"/>
    </source>
</evidence>
<evidence type="ECO:0000313" key="1">
    <source>
        <dbReference type="EMBL" id="PPE05398.1"/>
    </source>
</evidence>
<keyword evidence="2" id="KW-1185">Reference proteome</keyword>
<proteinExistence type="predicted"/>
<dbReference type="Proteomes" id="UP000237865">
    <property type="component" value="Unassembled WGS sequence"/>
</dbReference>
<accession>A0A2S5RDM5</accession>
<sequence>MSKKIILVSDETLKAKEIFQQEQTKLIKSLRNNFEESILDDVFNMSDQELLQISKERFDMLFEEIKSYKKHQIGDIKSQTKPYKDILNGLKKELTNTESSLSKQLESITSRLHETACVKGYETKYEAIAAGARAKLQVHCFDLAKVPHAFAQEAIEYFVHDLVSKALKSGQPVPTIPGVMVEVEIPTFNIEDVKKSNSSNNDDGMEM</sequence>
<dbReference type="EMBL" id="PHNE01000002">
    <property type="protein sequence ID" value="PPE05398.1"/>
    <property type="molecule type" value="Genomic_DNA"/>
</dbReference>
<dbReference type="RefSeq" id="WP_028127001.1">
    <property type="nucleotide sequence ID" value="NZ_PHNE01000002.1"/>
</dbReference>